<feature type="repeat" description="RCC1" evidence="2">
    <location>
        <begin position="44"/>
        <end position="96"/>
    </location>
</feature>
<accession>A0AAE0H535</accession>
<dbReference type="InterPro" id="IPR009091">
    <property type="entry name" value="RCC1/BLIP-II"/>
</dbReference>
<dbReference type="PANTHER" id="PTHR22870">
    <property type="entry name" value="REGULATOR OF CHROMOSOME CONDENSATION"/>
    <property type="match status" value="1"/>
</dbReference>
<dbReference type="InterPro" id="IPR051210">
    <property type="entry name" value="Ub_ligase/GEF_domain"/>
</dbReference>
<evidence type="ECO:0000313" key="3">
    <source>
        <dbReference type="EMBL" id="KAK3289116.1"/>
    </source>
</evidence>
<dbReference type="Proteomes" id="UP001190700">
    <property type="component" value="Unassembled WGS sequence"/>
</dbReference>
<dbReference type="SUPFAM" id="SSF50985">
    <property type="entry name" value="RCC1/BLIP-II"/>
    <property type="match status" value="1"/>
</dbReference>
<proteinExistence type="predicted"/>
<dbReference type="PROSITE" id="PS50012">
    <property type="entry name" value="RCC1_3"/>
    <property type="match status" value="3"/>
</dbReference>
<dbReference type="PANTHER" id="PTHR22870:SF408">
    <property type="entry name" value="OS09G0560450 PROTEIN"/>
    <property type="match status" value="1"/>
</dbReference>
<organism evidence="3 4">
    <name type="scientific">Cymbomonas tetramitiformis</name>
    <dbReference type="NCBI Taxonomy" id="36881"/>
    <lineage>
        <taxon>Eukaryota</taxon>
        <taxon>Viridiplantae</taxon>
        <taxon>Chlorophyta</taxon>
        <taxon>Pyramimonadophyceae</taxon>
        <taxon>Pyramimonadales</taxon>
        <taxon>Pyramimonadaceae</taxon>
        <taxon>Cymbomonas</taxon>
    </lineage>
</organism>
<feature type="repeat" description="RCC1" evidence="2">
    <location>
        <begin position="97"/>
        <end position="143"/>
    </location>
</feature>
<dbReference type="InterPro" id="IPR000408">
    <property type="entry name" value="Reg_chr_condens"/>
</dbReference>
<feature type="repeat" description="RCC1" evidence="2">
    <location>
        <begin position="144"/>
        <end position="213"/>
    </location>
</feature>
<reference evidence="3 4" key="1">
    <citation type="journal article" date="2015" name="Genome Biol. Evol.">
        <title>Comparative Genomics of a Bacterivorous Green Alga Reveals Evolutionary Causalities and Consequences of Phago-Mixotrophic Mode of Nutrition.</title>
        <authorList>
            <person name="Burns J.A."/>
            <person name="Paasch A."/>
            <person name="Narechania A."/>
            <person name="Kim E."/>
        </authorList>
    </citation>
    <scope>NUCLEOTIDE SEQUENCE [LARGE SCALE GENOMIC DNA]</scope>
    <source>
        <strain evidence="3 4">PLY_AMNH</strain>
    </source>
</reference>
<dbReference type="AlphaFoldDB" id="A0AAE0H535"/>
<evidence type="ECO:0000256" key="1">
    <source>
        <dbReference type="ARBA" id="ARBA00022737"/>
    </source>
</evidence>
<evidence type="ECO:0000313" key="4">
    <source>
        <dbReference type="Proteomes" id="UP001190700"/>
    </source>
</evidence>
<dbReference type="EMBL" id="LGRX02000233">
    <property type="protein sequence ID" value="KAK3289116.1"/>
    <property type="molecule type" value="Genomic_DNA"/>
</dbReference>
<name>A0AAE0H535_9CHLO</name>
<dbReference type="Gene3D" id="2.130.10.30">
    <property type="entry name" value="Regulator of chromosome condensation 1/beta-lactamase-inhibitor protein II"/>
    <property type="match status" value="1"/>
</dbReference>
<dbReference type="Pfam" id="PF00415">
    <property type="entry name" value="RCC1"/>
    <property type="match status" value="3"/>
</dbReference>
<keyword evidence="4" id="KW-1185">Reference proteome</keyword>
<comment type="caution">
    <text evidence="3">The sequence shown here is derived from an EMBL/GenBank/DDBJ whole genome shotgun (WGS) entry which is preliminary data.</text>
</comment>
<evidence type="ECO:0000256" key="2">
    <source>
        <dbReference type="PROSITE-ProRule" id="PRU00235"/>
    </source>
</evidence>
<protein>
    <submittedName>
        <fullName evidence="3">Uncharacterized protein</fullName>
    </submittedName>
</protein>
<keyword evidence="1" id="KW-0677">Repeat</keyword>
<gene>
    <name evidence="3" type="ORF">CYMTET_3439</name>
</gene>
<sequence>MITQVCIPLQGSHTPEEVLKAHPSWNNGQVACGESHAGCIDKDGAAYIWGKGVLGCLGDGIRDTHTELLPRPVTGLEAGVLQLDCGFRCTGALMQDGRLMTWGAGAHGHPSTQPKLTPTYVEGLPPITSFALGWHHAGAVSAEGTLYTWGRGEWGNLGLGTRRSHHTPQQVLMPEASAGPPPYWRQVSCGRGTVTPVEGPGADGLHTLAITEAGELWAWGAGHKGAAPLARLLADCAALCTLQRDEREPHIIVVHANATPPL</sequence>